<name>A0A1H7APP6_9BACT</name>
<dbReference type="Proteomes" id="UP000199403">
    <property type="component" value="Unassembled WGS sequence"/>
</dbReference>
<dbReference type="Pfam" id="PF13585">
    <property type="entry name" value="CHU_C"/>
    <property type="match status" value="1"/>
</dbReference>
<keyword evidence="1" id="KW-1133">Transmembrane helix</keyword>
<organism evidence="2 3">
    <name type="scientific">Cyclobacterium xiamenense</name>
    <dbReference type="NCBI Taxonomy" id="1297121"/>
    <lineage>
        <taxon>Bacteria</taxon>
        <taxon>Pseudomonadati</taxon>
        <taxon>Bacteroidota</taxon>
        <taxon>Cytophagia</taxon>
        <taxon>Cytophagales</taxon>
        <taxon>Cyclobacteriaceae</taxon>
        <taxon>Cyclobacterium</taxon>
    </lineage>
</organism>
<reference evidence="3" key="1">
    <citation type="submission" date="2016-10" db="EMBL/GenBank/DDBJ databases">
        <authorList>
            <person name="Varghese N."/>
            <person name="Submissions S."/>
        </authorList>
    </citation>
    <scope>NUCLEOTIDE SEQUENCE [LARGE SCALE GENOMIC DNA]</scope>
    <source>
        <strain evidence="3">IBRC-M 10761</strain>
    </source>
</reference>
<keyword evidence="1" id="KW-0472">Membrane</keyword>
<dbReference type="AlphaFoldDB" id="A0A1H7APP6"/>
<evidence type="ECO:0000313" key="3">
    <source>
        <dbReference type="Proteomes" id="UP000199403"/>
    </source>
</evidence>
<dbReference type="InterPro" id="IPR013783">
    <property type="entry name" value="Ig-like_fold"/>
</dbReference>
<proteinExistence type="predicted"/>
<dbReference type="STRING" id="1416801.SAMN05192553_10820"/>
<dbReference type="Gene3D" id="2.60.40.10">
    <property type="entry name" value="Immunoglobulins"/>
    <property type="match status" value="2"/>
</dbReference>
<dbReference type="SUPFAM" id="SSF49265">
    <property type="entry name" value="Fibronectin type III"/>
    <property type="match status" value="1"/>
</dbReference>
<protein>
    <submittedName>
        <fullName evidence="2">Gliding motility-associated C-terminal domain-containing protein</fullName>
    </submittedName>
</protein>
<dbReference type="Gene3D" id="2.60.40.4070">
    <property type="match status" value="1"/>
</dbReference>
<gene>
    <name evidence="2" type="ORF">SAMN05192553_10820</name>
</gene>
<dbReference type="EMBL" id="FNZH01000008">
    <property type="protein sequence ID" value="SEJ67539.1"/>
    <property type="molecule type" value="Genomic_DNA"/>
</dbReference>
<evidence type="ECO:0000256" key="1">
    <source>
        <dbReference type="SAM" id="Phobius"/>
    </source>
</evidence>
<dbReference type="NCBIfam" id="TIGR04131">
    <property type="entry name" value="Bac_Flav_CTERM"/>
    <property type="match status" value="1"/>
</dbReference>
<evidence type="ECO:0000313" key="2">
    <source>
        <dbReference type="EMBL" id="SEJ67539.1"/>
    </source>
</evidence>
<accession>A0A1H7APP6</accession>
<sequence>MIGNQLRINLQKSTENTTYFPFILGLLFLMIATVSTSWATHIRAGEIIAERISTQTLTYQITVVGYTDTRSTVVFGPGEIDFGDGRSEVLNTESDFNLTENLGNNIEKNVFVITHTYQGPGSYTIRFMEFNRNANTLNMDQSVDTPFYIETMITIDPFLGVNNSPILTIAPVDNGAVNQTYIHNPGAYDPDGDSLAYVLDVPKQAFQREVNNYRSPASGEFSFSQQNGATPPFLELDPVTGDLIWDAPGIAGQYNVAFRIEEWRLVAGNWERIGYVLRDMQIIIENTDNRRPELIMPEDICVEAGTEITELFQGMDPDGDPIMIEVFGDPVEITSSPASYSPESTFQPSPGIVSFQWQTVCNHVRARTYQLRVRIQDQPDSGPALVDIKTWNITIVAPPPTPYAIEQQQGRSALLEWDPYECSNAAETMQVWRRINSDPYEPDSCETGIRAGYTLVGETDMQTFDFKDTNGGMGLSPGNTYCYRLVAAFPSPRSGESYVSEEICITVDVDVPLITNVSVEETDTESGEMLIRWTPPYDIDTDLYPGPYTYELIRNQGFTGQTNPVSLTTTADTVFTDSQLNTENLVYNYKVVLLSDGEKIDTSGVASSVRVDPTIINEAIELQWQYQVPWNNEDGTFPHLIYRNRTDPEAADTETFTLIAEVDVTTTGAVYLDDGSHNGVPLDTEKEYCYYVVTNGSYNLDILEYPLANNSQIVCARPDDDSLPCPPVLSYEGPACEAFLADKPCNFSDFYHDLSWEPDFSGECDSELNGYRIYFSETGEEGTFNFVKSVAVIQQETRMEGLMELKGCYYVTAVDRSGNESEPSNIVCVDNCPNYELPNVFTPNGDNINDTFQAFDNPYEKCPRFVEAVEINIYNRWGSLVHTYNSNLATENNIYIHWDGRDPEGNDLPSGTYYYEATVYFNVLDESLRVRKSKGTIQLMK</sequence>
<keyword evidence="3" id="KW-1185">Reference proteome</keyword>
<dbReference type="InterPro" id="IPR026341">
    <property type="entry name" value="T9SS_type_B"/>
</dbReference>
<keyword evidence="1" id="KW-0812">Transmembrane</keyword>
<feature type="transmembrane region" description="Helical" evidence="1">
    <location>
        <begin position="20"/>
        <end position="39"/>
    </location>
</feature>
<dbReference type="InterPro" id="IPR036116">
    <property type="entry name" value="FN3_sf"/>
</dbReference>